<dbReference type="GO" id="GO:0016491">
    <property type="term" value="F:oxidoreductase activity"/>
    <property type="evidence" value="ECO:0007669"/>
    <property type="project" value="InterPro"/>
</dbReference>
<dbReference type="InterPro" id="IPR002742">
    <property type="entry name" value="Desulfoferrodoxin_Fe-bd_dom"/>
</dbReference>
<feature type="signal peptide" evidence="1">
    <location>
        <begin position="1"/>
        <end position="16"/>
    </location>
</feature>
<evidence type="ECO:0000256" key="1">
    <source>
        <dbReference type="SAM" id="SignalP"/>
    </source>
</evidence>
<gene>
    <name evidence="3" type="ORF">CTEN210_11385</name>
</gene>
<dbReference type="GO" id="GO:0005506">
    <property type="term" value="F:iron ion binding"/>
    <property type="evidence" value="ECO:0007669"/>
    <property type="project" value="InterPro"/>
</dbReference>
<dbReference type="Proteomes" id="UP001054902">
    <property type="component" value="Unassembled WGS sequence"/>
</dbReference>
<accession>A0AAD3CZN4</accession>
<reference evidence="3 4" key="1">
    <citation type="journal article" date="2021" name="Sci. Rep.">
        <title>The genome of the diatom Chaetoceros tenuissimus carries an ancient integrated fragment of an extant virus.</title>
        <authorList>
            <person name="Hongo Y."/>
            <person name="Kimura K."/>
            <person name="Takaki Y."/>
            <person name="Yoshida Y."/>
            <person name="Baba S."/>
            <person name="Kobayashi G."/>
            <person name="Nagasaki K."/>
            <person name="Hano T."/>
            <person name="Tomaru Y."/>
        </authorList>
    </citation>
    <scope>NUCLEOTIDE SEQUENCE [LARGE SCALE GENOMIC DNA]</scope>
    <source>
        <strain evidence="3 4">NIES-3715</strain>
    </source>
</reference>
<feature type="domain" description="Desulfoferrodoxin ferrous iron-binding" evidence="2">
    <location>
        <begin position="92"/>
        <end position="170"/>
    </location>
</feature>
<dbReference type="AlphaFoldDB" id="A0AAD3CZN4"/>
<proteinExistence type="predicted"/>
<sequence>MKTGIAQLLLITSAVAFSQPENNVNRREAMQQTASILASGTIASTTIASNPEEAEAYGSQMPLFSKVAKLETANYMGQINKPIYVPNSNGAPEKHLPSVSINGNDLEISANHVMTEEHYIQFMWLKDGNEVVLAKELTPTEEKPVLKAKVPSGVTLTPYLFCNLHGLWKGEPFTVPGVASA</sequence>
<protein>
    <recommendedName>
        <fullName evidence="2">Desulfoferrodoxin ferrous iron-binding domain-containing protein</fullName>
    </recommendedName>
</protein>
<dbReference type="EMBL" id="BLLK01000047">
    <property type="protein sequence ID" value="GFH54909.1"/>
    <property type="molecule type" value="Genomic_DNA"/>
</dbReference>
<comment type="caution">
    <text evidence="3">The sequence shown here is derived from an EMBL/GenBank/DDBJ whole genome shotgun (WGS) entry which is preliminary data.</text>
</comment>
<dbReference type="Pfam" id="PF01880">
    <property type="entry name" value="Desulfoferrodox"/>
    <property type="match status" value="1"/>
</dbReference>
<dbReference type="SUPFAM" id="SSF49367">
    <property type="entry name" value="Superoxide reductase-like"/>
    <property type="match status" value="1"/>
</dbReference>
<organism evidence="3 4">
    <name type="scientific">Chaetoceros tenuissimus</name>
    <dbReference type="NCBI Taxonomy" id="426638"/>
    <lineage>
        <taxon>Eukaryota</taxon>
        <taxon>Sar</taxon>
        <taxon>Stramenopiles</taxon>
        <taxon>Ochrophyta</taxon>
        <taxon>Bacillariophyta</taxon>
        <taxon>Coscinodiscophyceae</taxon>
        <taxon>Chaetocerotophycidae</taxon>
        <taxon>Chaetocerotales</taxon>
        <taxon>Chaetocerotaceae</taxon>
        <taxon>Chaetoceros</taxon>
    </lineage>
</organism>
<dbReference type="InterPro" id="IPR036073">
    <property type="entry name" value="Desulfoferrodoxin_Fe-bd_dom_sf"/>
</dbReference>
<keyword evidence="4" id="KW-1185">Reference proteome</keyword>
<feature type="chain" id="PRO_5042113484" description="Desulfoferrodoxin ferrous iron-binding domain-containing protein" evidence="1">
    <location>
        <begin position="17"/>
        <end position="181"/>
    </location>
</feature>
<dbReference type="Gene3D" id="2.60.40.730">
    <property type="entry name" value="SOR catalytic domain"/>
    <property type="match status" value="1"/>
</dbReference>
<name>A0AAD3CZN4_9STRA</name>
<evidence type="ECO:0000259" key="2">
    <source>
        <dbReference type="Pfam" id="PF01880"/>
    </source>
</evidence>
<evidence type="ECO:0000313" key="4">
    <source>
        <dbReference type="Proteomes" id="UP001054902"/>
    </source>
</evidence>
<keyword evidence="1" id="KW-0732">Signal</keyword>
<evidence type="ECO:0000313" key="3">
    <source>
        <dbReference type="EMBL" id="GFH54909.1"/>
    </source>
</evidence>